<dbReference type="Proteomes" id="UP000245390">
    <property type="component" value="Unassembled WGS sequence"/>
</dbReference>
<comment type="caution">
    <text evidence="8">The sequence shown here is derived from an EMBL/GenBank/DDBJ whole genome shotgun (WGS) entry which is preliminary data.</text>
</comment>
<keyword evidence="9" id="KW-1185">Reference proteome</keyword>
<dbReference type="PANTHER" id="PTHR10430:SF16">
    <property type="entry name" value="PEROXIREDOXIN-5, MITOCHONDRIAL"/>
    <property type="match status" value="1"/>
</dbReference>
<dbReference type="SUPFAM" id="SSF52833">
    <property type="entry name" value="Thioredoxin-like"/>
    <property type="match status" value="1"/>
</dbReference>
<evidence type="ECO:0000313" key="8">
    <source>
        <dbReference type="EMBL" id="PWK55677.1"/>
    </source>
</evidence>
<proteinExistence type="inferred from homology"/>
<dbReference type="CDD" id="cd03013">
    <property type="entry name" value="PRX5_like"/>
    <property type="match status" value="1"/>
</dbReference>
<dbReference type="Gene3D" id="3.40.30.10">
    <property type="entry name" value="Glutaredoxin"/>
    <property type="match status" value="1"/>
</dbReference>
<keyword evidence="3 6" id="KW-0560">Oxidoreductase</keyword>
<dbReference type="KEGG" id="salo:EF888_16565"/>
<dbReference type="InterPro" id="IPR037944">
    <property type="entry name" value="PRX5-like"/>
</dbReference>
<accession>A0A316GLG0</accession>
<dbReference type="OrthoDB" id="9800621at2"/>
<dbReference type="FunFam" id="3.40.30.10:FF:000020">
    <property type="entry name" value="Peroxiredoxin"/>
    <property type="match status" value="1"/>
</dbReference>
<dbReference type="Pfam" id="PF08534">
    <property type="entry name" value="Redoxin"/>
    <property type="match status" value="1"/>
</dbReference>
<reference evidence="8 9" key="1">
    <citation type="submission" date="2018-05" db="EMBL/GenBank/DDBJ databases">
        <title>Genomic Encyclopedia of Type Strains, Phase IV (KMG-IV): sequencing the most valuable type-strain genomes for metagenomic binning, comparative biology and taxonomic classification.</title>
        <authorList>
            <person name="Goeker M."/>
        </authorList>
    </citation>
    <scope>NUCLEOTIDE SEQUENCE [LARGE SCALE GENOMIC DNA]</scope>
    <source>
        <strain evidence="8 9">DSM 103371</strain>
    </source>
</reference>
<dbReference type="GO" id="GO:0005737">
    <property type="term" value="C:cytoplasm"/>
    <property type="evidence" value="ECO:0007669"/>
    <property type="project" value="TreeGrafter"/>
</dbReference>
<dbReference type="InterPro" id="IPR013740">
    <property type="entry name" value="Redoxin"/>
</dbReference>
<comment type="similarity">
    <text evidence="6">Belongs to the peroxiredoxin family. Prx5 subfamily.</text>
</comment>
<keyword evidence="1 6" id="KW-0575">Peroxidase</keyword>
<dbReference type="AlphaFoldDB" id="A0A316GLG0"/>
<feature type="active site" description="Cysteine sulfenic acid (-SOH) intermediate" evidence="5">
    <location>
        <position position="49"/>
    </location>
</feature>
<dbReference type="EMBL" id="QGGV01000006">
    <property type="protein sequence ID" value="PWK55677.1"/>
    <property type="molecule type" value="Genomic_DNA"/>
</dbReference>
<evidence type="ECO:0000313" key="9">
    <source>
        <dbReference type="Proteomes" id="UP000245390"/>
    </source>
</evidence>
<dbReference type="GO" id="GO:0042744">
    <property type="term" value="P:hydrogen peroxide catabolic process"/>
    <property type="evidence" value="ECO:0007669"/>
    <property type="project" value="TreeGrafter"/>
</dbReference>
<feature type="domain" description="Thioredoxin" evidence="7">
    <location>
        <begin position="3"/>
        <end position="162"/>
    </location>
</feature>
<dbReference type="GO" id="GO:0034599">
    <property type="term" value="P:cellular response to oxidative stress"/>
    <property type="evidence" value="ECO:0007669"/>
    <property type="project" value="InterPro"/>
</dbReference>
<dbReference type="GO" id="GO:0008379">
    <property type="term" value="F:thioredoxin peroxidase activity"/>
    <property type="evidence" value="ECO:0007669"/>
    <property type="project" value="InterPro"/>
</dbReference>
<keyword evidence="2 6" id="KW-0049">Antioxidant</keyword>
<evidence type="ECO:0000256" key="1">
    <source>
        <dbReference type="ARBA" id="ARBA00022559"/>
    </source>
</evidence>
<dbReference type="PROSITE" id="PS51352">
    <property type="entry name" value="THIOREDOXIN_2"/>
    <property type="match status" value="1"/>
</dbReference>
<dbReference type="EC" id="1.11.1.27" evidence="6"/>
<evidence type="ECO:0000259" key="7">
    <source>
        <dbReference type="PROSITE" id="PS51352"/>
    </source>
</evidence>
<keyword evidence="4 6" id="KW-0676">Redox-active center</keyword>
<dbReference type="InterPro" id="IPR013766">
    <property type="entry name" value="Thioredoxin_domain"/>
</dbReference>
<evidence type="ECO:0000256" key="3">
    <source>
        <dbReference type="ARBA" id="ARBA00023002"/>
    </source>
</evidence>
<protein>
    <recommendedName>
        <fullName evidence="6">Glutathione-dependent peroxiredoxin</fullName>
        <ecNumber evidence="6">1.11.1.27</ecNumber>
    </recommendedName>
</protein>
<evidence type="ECO:0000256" key="6">
    <source>
        <dbReference type="RuleBase" id="RU366011"/>
    </source>
</evidence>
<evidence type="ECO:0000256" key="5">
    <source>
        <dbReference type="PIRSR" id="PIRSR637944-1"/>
    </source>
</evidence>
<dbReference type="PANTHER" id="PTHR10430">
    <property type="entry name" value="PEROXIREDOXIN"/>
    <property type="match status" value="1"/>
</dbReference>
<dbReference type="GO" id="GO:0045454">
    <property type="term" value="P:cell redox homeostasis"/>
    <property type="evidence" value="ECO:0007669"/>
    <property type="project" value="TreeGrafter"/>
</dbReference>
<evidence type="ECO:0000256" key="2">
    <source>
        <dbReference type="ARBA" id="ARBA00022862"/>
    </source>
</evidence>
<gene>
    <name evidence="8" type="ORF">C8D95_10672</name>
</gene>
<dbReference type="InterPro" id="IPR036249">
    <property type="entry name" value="Thioredoxin-like_sf"/>
</dbReference>
<evidence type="ECO:0000256" key="4">
    <source>
        <dbReference type="ARBA" id="ARBA00023284"/>
    </source>
</evidence>
<name>A0A316GLG0_9RHOB</name>
<dbReference type="RefSeq" id="WP_109759763.1">
    <property type="nucleotide sequence ID" value="NZ_CP034588.1"/>
</dbReference>
<organism evidence="8 9">
    <name type="scientific">Silicimonas algicola</name>
    <dbReference type="NCBI Taxonomy" id="1826607"/>
    <lineage>
        <taxon>Bacteria</taxon>
        <taxon>Pseudomonadati</taxon>
        <taxon>Pseudomonadota</taxon>
        <taxon>Alphaproteobacteria</taxon>
        <taxon>Rhodobacterales</taxon>
        <taxon>Paracoccaceae</taxon>
    </lineage>
</organism>
<comment type="catalytic activity">
    <reaction evidence="6">
        <text>a hydroperoxide + 2 glutathione = an alcohol + glutathione disulfide + H2O</text>
        <dbReference type="Rhea" id="RHEA:62632"/>
        <dbReference type="ChEBI" id="CHEBI:15377"/>
        <dbReference type="ChEBI" id="CHEBI:30879"/>
        <dbReference type="ChEBI" id="CHEBI:35924"/>
        <dbReference type="ChEBI" id="CHEBI:57925"/>
        <dbReference type="ChEBI" id="CHEBI:58297"/>
        <dbReference type="EC" id="1.11.1.27"/>
    </reaction>
</comment>
<sequence>MAIKVGDKLPSAKVLHQKDDTVAEIDIAERASGRRMVLFGLPGAYTATCSAAHLPSFIRTAQAFRDKGVDEIVCVAVNDVRVMSHWGKSSGAEEAGITMLADWDSELTKALGLQFSVPAIGFKDRMQRCAMLVEDGVVKVLQLEEKVGACDLTAGETLLEKI</sequence>
<comment type="function">
    <text evidence="6">Thiol-specific peroxidase that catalyzes the reduction of hydrogen peroxide and organic hydroperoxides to water and alcohols, respectively. Plays a role in cell protection against oxidative stress by detoxifying peroxides.</text>
</comment>